<feature type="region of interest" description="Disordered" evidence="1">
    <location>
        <begin position="433"/>
        <end position="459"/>
    </location>
</feature>
<feature type="compositionally biased region" description="Basic and acidic residues" evidence="1">
    <location>
        <begin position="210"/>
        <end position="222"/>
    </location>
</feature>
<reference evidence="5" key="1">
    <citation type="journal article" date="2019" name="Int. J. Syst. Evol. Microbiol.">
        <title>The Global Catalogue of Microorganisms (GCM) 10K type strain sequencing project: providing services to taxonomists for standard genome sequencing and annotation.</title>
        <authorList>
            <consortium name="The Broad Institute Genomics Platform"/>
            <consortium name="The Broad Institute Genome Sequencing Center for Infectious Disease"/>
            <person name="Wu L."/>
            <person name="Ma J."/>
        </authorList>
    </citation>
    <scope>NUCLEOTIDE SEQUENCE [LARGE SCALE GENOMIC DNA]</scope>
    <source>
        <strain evidence="5">CGMCC 4.7683</strain>
    </source>
</reference>
<dbReference type="InterPro" id="IPR046542">
    <property type="entry name" value="DUF6801"/>
</dbReference>
<name>A0ABQ3M317_9PSEU</name>
<keyword evidence="5" id="KW-1185">Reference proteome</keyword>
<evidence type="ECO:0000313" key="5">
    <source>
        <dbReference type="Proteomes" id="UP000635387"/>
    </source>
</evidence>
<evidence type="ECO:0000259" key="3">
    <source>
        <dbReference type="Pfam" id="PF20611"/>
    </source>
</evidence>
<evidence type="ECO:0000256" key="2">
    <source>
        <dbReference type="SAM" id="SignalP"/>
    </source>
</evidence>
<evidence type="ECO:0000256" key="1">
    <source>
        <dbReference type="SAM" id="MobiDB-lite"/>
    </source>
</evidence>
<comment type="caution">
    <text evidence="4">The sequence shown here is derived from an EMBL/GenBank/DDBJ whole genome shotgun (WGS) entry which is preliminary data.</text>
</comment>
<dbReference type="EMBL" id="BNAY01000009">
    <property type="protein sequence ID" value="GHH31056.1"/>
    <property type="molecule type" value="Genomic_DNA"/>
</dbReference>
<feature type="chain" id="PRO_5045079404" description="DUF6801 domain-containing protein" evidence="2">
    <location>
        <begin position="30"/>
        <end position="459"/>
    </location>
</feature>
<feature type="region of interest" description="Disordered" evidence="1">
    <location>
        <begin position="208"/>
        <end position="234"/>
    </location>
</feature>
<feature type="domain" description="DUF6801" evidence="3">
    <location>
        <begin position="57"/>
        <end position="200"/>
    </location>
</feature>
<organism evidence="4 5">
    <name type="scientific">Amycolatopsis oliviviridis</name>
    <dbReference type="NCBI Taxonomy" id="1471590"/>
    <lineage>
        <taxon>Bacteria</taxon>
        <taxon>Bacillati</taxon>
        <taxon>Actinomycetota</taxon>
        <taxon>Actinomycetes</taxon>
        <taxon>Pseudonocardiales</taxon>
        <taxon>Pseudonocardiaceae</taxon>
        <taxon>Amycolatopsis</taxon>
    </lineage>
</organism>
<gene>
    <name evidence="4" type="ORF">GCM10017790_65530</name>
</gene>
<keyword evidence="2" id="KW-0732">Signal</keyword>
<sequence length="459" mass="47625">MTQQVRRALGRFPVLAGVILLAGVNGALASSAATDPTTTPSPPLQGASPARQTLNNTCVFPDPVGERPVVTETAATLPKVVQTGKPLQVKDFSLTFILTEGSLGGTPEVSGGATVELTATREDKKTPVPVTLTIPATKVPATGEVKLVATGKVPDIAMTVPGELRLSTGAPVLALTSTSAETPLKPITCTQNPGQDATLGSVALVAMGDAKPDSGKPGDRKPRPGTVATNDEPDPNVIVFPLQPFEVQGTSTIAKLGAFARLTQAFMFNAFWIVPPDPPSSITGTTMMPPSKVTFLGFGFVPITATMELLPPDFRTGNHIIDVNGTVISEPDGSSTVTTRLEVFAKLSGVTINGVALDVGDDCLTAKPLVLNLRGEKYDMFNGGVLRTDPNAADPAYREFTLPKFSGCGVKEDLDSLLSGMSSGPGNQACVGVSQVSLDGSPVPPERKCPNVDPPPARR</sequence>
<dbReference type="Proteomes" id="UP000635387">
    <property type="component" value="Unassembled WGS sequence"/>
</dbReference>
<proteinExistence type="predicted"/>
<evidence type="ECO:0000313" key="4">
    <source>
        <dbReference type="EMBL" id="GHH31056.1"/>
    </source>
</evidence>
<accession>A0ABQ3M317</accession>
<protein>
    <recommendedName>
        <fullName evidence="3">DUF6801 domain-containing protein</fullName>
    </recommendedName>
</protein>
<dbReference type="RefSeq" id="WP_191258277.1">
    <property type="nucleotide sequence ID" value="NZ_BNAY01000009.1"/>
</dbReference>
<feature type="region of interest" description="Disordered" evidence="1">
    <location>
        <begin position="30"/>
        <end position="51"/>
    </location>
</feature>
<feature type="signal peptide" evidence="2">
    <location>
        <begin position="1"/>
        <end position="29"/>
    </location>
</feature>
<dbReference type="Pfam" id="PF20611">
    <property type="entry name" value="DUF6801"/>
    <property type="match status" value="1"/>
</dbReference>